<evidence type="ECO:0000259" key="1">
    <source>
        <dbReference type="Pfam" id="PF03007"/>
    </source>
</evidence>
<reference evidence="3" key="1">
    <citation type="journal article" date="2019" name="Int. J. Syst. Evol. Microbiol.">
        <title>The Global Catalogue of Microorganisms (GCM) 10K type strain sequencing project: providing services to taxonomists for standard genome sequencing and annotation.</title>
        <authorList>
            <consortium name="The Broad Institute Genomics Platform"/>
            <consortium name="The Broad Institute Genome Sequencing Center for Infectious Disease"/>
            <person name="Wu L."/>
            <person name="Ma J."/>
        </authorList>
    </citation>
    <scope>NUCLEOTIDE SEQUENCE [LARGE SCALE GENOMIC DNA]</scope>
    <source>
        <strain evidence="3">JCM 9088</strain>
    </source>
</reference>
<protein>
    <submittedName>
        <fullName evidence="2">Wax ester/triacylglycerol synthase family O-acyltransferase</fullName>
    </submittedName>
</protein>
<comment type="caution">
    <text evidence="2">The sequence shown here is derived from an EMBL/GenBank/DDBJ whole genome shotgun (WGS) entry which is preliminary data.</text>
</comment>
<proteinExistence type="predicted"/>
<keyword evidence="3" id="KW-1185">Reference proteome</keyword>
<dbReference type="Proteomes" id="UP001500403">
    <property type="component" value="Unassembled WGS sequence"/>
</dbReference>
<dbReference type="Pfam" id="PF03007">
    <property type="entry name" value="WS_DGAT_cat"/>
    <property type="match status" value="1"/>
</dbReference>
<feature type="domain" description="O-acyltransferase WSD1-like N-terminal" evidence="1">
    <location>
        <begin position="32"/>
        <end position="160"/>
    </location>
</feature>
<dbReference type="RefSeq" id="WP_344501033.1">
    <property type="nucleotide sequence ID" value="NZ_BAAAUD010000116.1"/>
</dbReference>
<dbReference type="InterPro" id="IPR004255">
    <property type="entry name" value="O-acyltransferase_WSD1_N"/>
</dbReference>
<accession>A0ABP6K8F0</accession>
<gene>
    <name evidence="2" type="ORF">GCM10010446_69150</name>
</gene>
<dbReference type="SUPFAM" id="SSF52777">
    <property type="entry name" value="CoA-dependent acyltransferases"/>
    <property type="match status" value="1"/>
</dbReference>
<name>A0ABP6K8F0_9ACTN</name>
<organism evidence="2 3">
    <name type="scientific">Streptomyces enissocaesilis</name>
    <dbReference type="NCBI Taxonomy" id="332589"/>
    <lineage>
        <taxon>Bacteria</taxon>
        <taxon>Bacillati</taxon>
        <taxon>Actinomycetota</taxon>
        <taxon>Actinomycetes</taxon>
        <taxon>Kitasatosporales</taxon>
        <taxon>Streptomycetaceae</taxon>
        <taxon>Streptomyces</taxon>
        <taxon>Streptomyces rochei group</taxon>
    </lineage>
</organism>
<dbReference type="EMBL" id="BAAAUD010000116">
    <property type="protein sequence ID" value="GAA2975130.1"/>
    <property type="molecule type" value="Genomic_DNA"/>
</dbReference>
<sequence length="407" mass="43673">MKPRPAAAAVDRFFLHSAPGGNLPMGCLLDVKGTAPTIEELRARVSARLPDLPVLHRHPGPASEGPRRDPAVRVSAHVKEATVPAGRAGPHILQTPLPTGGRPPWDLWLLHHTTPDSYQLCFRIHHGLHDGVGAAHTVAALLGTGTGPAPGPLLHVPSRPSAAAFRNALTDLVAAHRAPRTWPGLCVPPTGQLELGHADAPVARLKALARTWDVTVNVVYLAALTRAFQALWARTSAAPAPPLPALMPMSTRRAGEERHPGNHLAAMRLALPCDTPEPAVQLRRLRHETTQATREGRRDAARLLFRVVPTPLAERLIMPMMLPPGAPVYVSNVSFAAEIGLPRDRVTAAAMFTALPRGLLCFVCLTGYAAIRRITVVHDRAFAEGQELPRLWLEGLSALEREAGPTG</sequence>
<evidence type="ECO:0000313" key="3">
    <source>
        <dbReference type="Proteomes" id="UP001500403"/>
    </source>
</evidence>
<evidence type="ECO:0000313" key="2">
    <source>
        <dbReference type="EMBL" id="GAA2975130.1"/>
    </source>
</evidence>